<keyword evidence="2" id="KW-1185">Reference proteome</keyword>
<evidence type="ECO:0000313" key="2">
    <source>
        <dbReference type="Proteomes" id="UP001153331"/>
    </source>
</evidence>
<organism evidence="1 2">
    <name type="scientific">Boeremia exigua</name>
    <dbReference type="NCBI Taxonomy" id="749465"/>
    <lineage>
        <taxon>Eukaryota</taxon>
        <taxon>Fungi</taxon>
        <taxon>Dikarya</taxon>
        <taxon>Ascomycota</taxon>
        <taxon>Pezizomycotina</taxon>
        <taxon>Dothideomycetes</taxon>
        <taxon>Pleosporomycetidae</taxon>
        <taxon>Pleosporales</taxon>
        <taxon>Pleosporineae</taxon>
        <taxon>Didymellaceae</taxon>
        <taxon>Boeremia</taxon>
    </lineage>
</organism>
<reference evidence="1" key="1">
    <citation type="submission" date="2022-11" db="EMBL/GenBank/DDBJ databases">
        <title>Genome Sequence of Boeremia exigua.</title>
        <authorList>
            <person name="Buettner E."/>
        </authorList>
    </citation>
    <scope>NUCLEOTIDE SEQUENCE</scope>
    <source>
        <strain evidence="1">CU02</strain>
    </source>
</reference>
<dbReference type="Proteomes" id="UP001153331">
    <property type="component" value="Unassembled WGS sequence"/>
</dbReference>
<sequence length="312" mass="35009">MSQVKIYEVKEPYLDIRCSLGEGPFWEEETNTVRFLDVEKQELHRVDISKGSSSHKLVKKLDVSFGCTADIEGNEKEFIFGGKFGYGIANKETGDYRWVKKVWSEDEVKANKHEKFRGNDGAVDSQGRFWAGFMFDPLVEELRSDGAVFRLNPDLSLDRPLTDICIPNGTAWNKKDDTMFFADSPDKIIYQFDFDTKTGSVTNRRPFFTMPEDKKYGENAVPDGHCIDEEGYMWTALHDGARVLRISPQGEVVAEIRLPTSQVTCPCFVGTQLFITSAGGGGPVDRYAGSCFLVDVGVRGLKKFKFKGGEGV</sequence>
<comment type="caution">
    <text evidence="1">The sequence shown here is derived from an EMBL/GenBank/DDBJ whole genome shotgun (WGS) entry which is preliminary data.</text>
</comment>
<accession>A0ACC2I4W9</accession>
<name>A0ACC2I4W9_9PLEO</name>
<protein>
    <submittedName>
        <fullName evidence="1">Uncharacterized protein</fullName>
    </submittedName>
</protein>
<evidence type="ECO:0000313" key="1">
    <source>
        <dbReference type="EMBL" id="KAJ8110397.1"/>
    </source>
</evidence>
<gene>
    <name evidence="1" type="ORF">OPT61_g6752</name>
</gene>
<proteinExistence type="predicted"/>
<dbReference type="EMBL" id="JAPHNI010000503">
    <property type="protein sequence ID" value="KAJ8110397.1"/>
    <property type="molecule type" value="Genomic_DNA"/>
</dbReference>